<evidence type="ECO:0000256" key="8">
    <source>
        <dbReference type="ARBA" id="ARBA00023229"/>
    </source>
</evidence>
<evidence type="ECO:0000256" key="3">
    <source>
        <dbReference type="ARBA" id="ARBA00022630"/>
    </source>
</evidence>
<evidence type="ECO:0000313" key="14">
    <source>
        <dbReference type="Proteomes" id="UP000189761"/>
    </source>
</evidence>
<comment type="cofactor">
    <cofactor evidence="11">
        <name>NADPH</name>
        <dbReference type="ChEBI" id="CHEBI:57783"/>
    </cofactor>
</comment>
<dbReference type="Proteomes" id="UP000189761">
    <property type="component" value="Unassembled WGS sequence"/>
</dbReference>
<keyword evidence="8 11" id="KW-0414">Isoprene biosynthesis</keyword>
<feature type="binding site" evidence="11">
    <location>
        <position position="157"/>
    </location>
    <ligand>
        <name>Mg(2+)</name>
        <dbReference type="ChEBI" id="CHEBI:18420"/>
    </ligand>
</feature>
<dbReference type="HAMAP" id="MF_00354">
    <property type="entry name" value="Idi_2"/>
    <property type="match status" value="1"/>
</dbReference>
<evidence type="ECO:0000256" key="2">
    <source>
        <dbReference type="ARBA" id="ARBA00022490"/>
    </source>
</evidence>
<keyword evidence="2 11" id="KW-0963">Cytoplasm</keyword>
<comment type="caution">
    <text evidence="11">Lacks conserved residue(s) required for the propagation of feature annotation.</text>
</comment>
<feature type="binding site" evidence="11">
    <location>
        <position position="213"/>
    </location>
    <ligand>
        <name>FMN</name>
        <dbReference type="ChEBI" id="CHEBI:58210"/>
    </ligand>
</feature>
<evidence type="ECO:0000259" key="12">
    <source>
        <dbReference type="Pfam" id="PF01070"/>
    </source>
</evidence>
<protein>
    <recommendedName>
        <fullName evidence="11">Isopentenyl-diphosphate delta-isomerase</fullName>
        <shortName evidence="11">IPP isomerase</shortName>
        <ecNumber evidence="11">5.3.3.2</ecNumber>
    </recommendedName>
    <alternativeName>
        <fullName evidence="11">Isopentenyl diphosphate:dimethylallyl diphosphate isomerase</fullName>
    </alternativeName>
    <alternativeName>
        <fullName evidence="11">Isopentenyl pyrophosphate isomerase</fullName>
    </alternativeName>
    <alternativeName>
        <fullName evidence="11">Type 2 isopentenyl diphosphate isomerase</fullName>
        <shortName evidence="11">IDI-2</shortName>
    </alternativeName>
</protein>
<comment type="similarity">
    <text evidence="11">Belongs to the IPP isomerase type 2 family.</text>
</comment>
<dbReference type="GO" id="GO:0070402">
    <property type="term" value="F:NADPH binding"/>
    <property type="evidence" value="ECO:0007669"/>
    <property type="project" value="UniProtKB-UniRule"/>
</dbReference>
<comment type="catalytic activity">
    <reaction evidence="11">
        <text>isopentenyl diphosphate = dimethylallyl diphosphate</text>
        <dbReference type="Rhea" id="RHEA:23284"/>
        <dbReference type="ChEBI" id="CHEBI:57623"/>
        <dbReference type="ChEBI" id="CHEBI:128769"/>
        <dbReference type="EC" id="5.3.3.2"/>
    </reaction>
</comment>
<comment type="subunit">
    <text evidence="10 11">Homooctamer. Dimer of tetramers.</text>
</comment>
<evidence type="ECO:0000256" key="11">
    <source>
        <dbReference type="HAMAP-Rule" id="MF_00354"/>
    </source>
</evidence>
<comment type="function">
    <text evidence="11">Involved in the biosynthesis of isoprenoids. Catalyzes the 1,3-allylic rearrangement of the homoallylic substrate isopentenyl (IPP) to its allylic isomer, dimethylallyl diphosphate (DMAPP).</text>
</comment>
<keyword evidence="9 11" id="KW-0413">Isomerase</keyword>
<comment type="subcellular location">
    <subcellularLocation>
        <location evidence="11">Cytoplasm</location>
    </subcellularLocation>
</comment>
<sequence length="357" mass="40147">MNSENQREMRKNEHVHLVSKQNSIEVFSHFDDLHFVHHSLPEVNYEEIDITTSFANIQLGRPIYINAMTGGSKKTGEINALLAEIAKTTGLAMAVGSQHAGLRNEQLADTYKIVRQKHPNGIIFANIGADVPIDFARKAIDMVEANALQVHLNVPQELVMYEGERNFLDWSKKIEQLIKIIEIPIIIKEVGFGMSMETISFLHKLGIQYIDISGRGGTNFIWVENQRNSQINYEYLNGWGQSTVISLLEAQNWLNKLTVFASGGVRNPLDIVKSCSLGARAVGIAGPILRKLLAEGVEATIKQIMDWLEGIQVIMTMLGARKISDLQECPIIVKNEVFEWCQLREIDVKKLANRSKK</sequence>
<dbReference type="EMBL" id="MTLA01000282">
    <property type="protein sequence ID" value="OOP66648.1"/>
    <property type="molecule type" value="Genomic_DNA"/>
</dbReference>
<keyword evidence="7 11" id="KW-0521">NADP</keyword>
<dbReference type="Pfam" id="PF01070">
    <property type="entry name" value="FMN_dh"/>
    <property type="match status" value="1"/>
</dbReference>
<keyword evidence="3 11" id="KW-0285">Flavoprotein</keyword>
<dbReference type="PANTHER" id="PTHR43665">
    <property type="entry name" value="ISOPENTENYL-DIPHOSPHATE DELTA-ISOMERASE"/>
    <property type="match status" value="1"/>
</dbReference>
<evidence type="ECO:0000256" key="5">
    <source>
        <dbReference type="ARBA" id="ARBA00022723"/>
    </source>
</evidence>
<dbReference type="AlphaFoldDB" id="A0A8E2I5V0"/>
<keyword evidence="6 11" id="KW-0460">Magnesium</keyword>
<comment type="caution">
    <text evidence="13">The sequence shown here is derived from an EMBL/GenBank/DDBJ whole genome shotgun (WGS) entry which is preliminary data.</text>
</comment>
<evidence type="ECO:0000256" key="6">
    <source>
        <dbReference type="ARBA" id="ARBA00022842"/>
    </source>
</evidence>
<feature type="binding site" evidence="11">
    <location>
        <position position="126"/>
    </location>
    <ligand>
        <name>FMN</name>
        <dbReference type="ChEBI" id="CHEBI:58210"/>
    </ligand>
</feature>
<evidence type="ECO:0000256" key="9">
    <source>
        <dbReference type="ARBA" id="ARBA00023235"/>
    </source>
</evidence>
<feature type="domain" description="FMN-dependent dehydrogenase" evidence="12">
    <location>
        <begin position="164"/>
        <end position="328"/>
    </location>
</feature>
<dbReference type="Gene3D" id="3.20.20.70">
    <property type="entry name" value="Aldolase class I"/>
    <property type="match status" value="1"/>
</dbReference>
<dbReference type="SUPFAM" id="SSF51395">
    <property type="entry name" value="FMN-linked oxidoreductases"/>
    <property type="match status" value="1"/>
</dbReference>
<gene>
    <name evidence="11" type="primary">fni</name>
    <name evidence="13" type="ORF">BWZ43_19895</name>
</gene>
<keyword evidence="4 11" id="KW-0288">FMN</keyword>
<dbReference type="RefSeq" id="WP_058005335.1">
    <property type="nucleotide sequence ID" value="NZ_CP065424.1"/>
</dbReference>
<comment type="cofactor">
    <cofactor evidence="1 11">
        <name>FMN</name>
        <dbReference type="ChEBI" id="CHEBI:58210"/>
    </cofactor>
</comment>
<feature type="binding site" evidence="11">
    <location>
        <begin position="264"/>
        <end position="266"/>
    </location>
    <ligand>
        <name>FMN</name>
        <dbReference type="ChEBI" id="CHEBI:58210"/>
    </ligand>
</feature>
<keyword evidence="14" id="KW-1185">Reference proteome</keyword>
<dbReference type="GO" id="GO:0005737">
    <property type="term" value="C:cytoplasm"/>
    <property type="evidence" value="ECO:0007669"/>
    <property type="project" value="UniProtKB-SubCell"/>
</dbReference>
<organism evidence="13 14">
    <name type="scientific">Heyndrickxia oleronia</name>
    <dbReference type="NCBI Taxonomy" id="38875"/>
    <lineage>
        <taxon>Bacteria</taxon>
        <taxon>Bacillati</taxon>
        <taxon>Bacillota</taxon>
        <taxon>Bacilli</taxon>
        <taxon>Bacillales</taxon>
        <taxon>Bacillaceae</taxon>
        <taxon>Heyndrickxia</taxon>
    </lineage>
</organism>
<evidence type="ECO:0000256" key="7">
    <source>
        <dbReference type="ARBA" id="ARBA00022857"/>
    </source>
</evidence>
<feature type="binding site" evidence="11">
    <location>
        <position position="97"/>
    </location>
    <ligand>
        <name>FMN</name>
        <dbReference type="ChEBI" id="CHEBI:58210"/>
    </ligand>
</feature>
<dbReference type="GO" id="GO:0010181">
    <property type="term" value="F:FMN binding"/>
    <property type="evidence" value="ECO:0007669"/>
    <property type="project" value="UniProtKB-UniRule"/>
</dbReference>
<feature type="binding site" evidence="11">
    <location>
        <position position="188"/>
    </location>
    <ligand>
        <name>FMN</name>
        <dbReference type="ChEBI" id="CHEBI:58210"/>
    </ligand>
</feature>
<dbReference type="CDD" id="cd02811">
    <property type="entry name" value="IDI-2_FMN"/>
    <property type="match status" value="1"/>
</dbReference>
<dbReference type="EC" id="5.3.3.2" evidence="11"/>
<comment type="cofactor">
    <cofactor evidence="11">
        <name>Mg(2+)</name>
        <dbReference type="ChEBI" id="CHEBI:18420"/>
    </cofactor>
</comment>
<dbReference type="PANTHER" id="PTHR43665:SF1">
    <property type="entry name" value="ISOPENTENYL-DIPHOSPHATE DELTA-ISOMERASE"/>
    <property type="match status" value="1"/>
</dbReference>
<feature type="binding site" evidence="11">
    <location>
        <position position="156"/>
    </location>
    <ligand>
        <name>substrate</name>
    </ligand>
</feature>
<evidence type="ECO:0000256" key="4">
    <source>
        <dbReference type="ARBA" id="ARBA00022643"/>
    </source>
</evidence>
<feature type="binding site" evidence="11">
    <location>
        <begin position="10"/>
        <end position="11"/>
    </location>
    <ligand>
        <name>substrate</name>
    </ligand>
</feature>
<evidence type="ECO:0000256" key="10">
    <source>
        <dbReference type="ARBA" id="ARBA00025810"/>
    </source>
</evidence>
<keyword evidence="5 11" id="KW-0479">Metal-binding</keyword>
<proteinExistence type="inferred from homology"/>
<evidence type="ECO:0000313" key="13">
    <source>
        <dbReference type="EMBL" id="OOP66648.1"/>
    </source>
</evidence>
<reference evidence="13 14" key="1">
    <citation type="submission" date="2017-01" db="EMBL/GenBank/DDBJ databases">
        <title>Draft genome sequence of Bacillus oleronius.</title>
        <authorList>
            <person name="Allam M."/>
        </authorList>
    </citation>
    <scope>NUCLEOTIDE SEQUENCE [LARGE SCALE GENOMIC DNA]</scope>
    <source>
        <strain evidence="13 14">DSM 9356</strain>
    </source>
</reference>
<evidence type="ECO:0000256" key="1">
    <source>
        <dbReference type="ARBA" id="ARBA00001917"/>
    </source>
</evidence>
<feature type="binding site" evidence="11">
    <location>
        <position position="218"/>
    </location>
    <ligand>
        <name>FMN</name>
        <dbReference type="ChEBI" id="CHEBI:58210"/>
    </ligand>
</feature>
<feature type="binding site" evidence="11">
    <location>
        <begin position="97"/>
        <end position="99"/>
    </location>
    <ligand>
        <name>substrate</name>
    </ligand>
</feature>
<feature type="binding site" evidence="11">
    <location>
        <begin position="67"/>
        <end position="69"/>
    </location>
    <ligand>
        <name>FMN</name>
        <dbReference type="ChEBI" id="CHEBI:58210"/>
    </ligand>
</feature>
<dbReference type="GO" id="GO:0004452">
    <property type="term" value="F:isopentenyl-diphosphate delta-isomerase activity"/>
    <property type="evidence" value="ECO:0007669"/>
    <property type="project" value="UniProtKB-UniRule"/>
</dbReference>
<feature type="binding site" evidence="11">
    <location>
        <begin position="285"/>
        <end position="286"/>
    </location>
    <ligand>
        <name>FMN</name>
        <dbReference type="ChEBI" id="CHEBI:58210"/>
    </ligand>
</feature>
<dbReference type="NCBIfam" id="TIGR02151">
    <property type="entry name" value="IPP_isom_2"/>
    <property type="match status" value="1"/>
</dbReference>
<dbReference type="PIRSF" id="PIRSF003314">
    <property type="entry name" value="IPP_isomerase"/>
    <property type="match status" value="1"/>
</dbReference>
<name>A0A8E2I5V0_9BACI</name>
<dbReference type="InterPro" id="IPR011179">
    <property type="entry name" value="IPdP_isomerase"/>
</dbReference>
<dbReference type="GO" id="GO:0000287">
    <property type="term" value="F:magnesium ion binding"/>
    <property type="evidence" value="ECO:0007669"/>
    <property type="project" value="UniProtKB-UniRule"/>
</dbReference>
<dbReference type="GO" id="GO:0016491">
    <property type="term" value="F:oxidoreductase activity"/>
    <property type="evidence" value="ECO:0007669"/>
    <property type="project" value="InterPro"/>
</dbReference>
<dbReference type="InterPro" id="IPR013785">
    <property type="entry name" value="Aldolase_TIM"/>
</dbReference>
<dbReference type="InterPro" id="IPR000262">
    <property type="entry name" value="FMN-dep_DH"/>
</dbReference>
<dbReference type="GO" id="GO:0008299">
    <property type="term" value="P:isoprenoid biosynthetic process"/>
    <property type="evidence" value="ECO:0007669"/>
    <property type="project" value="UniProtKB-UniRule"/>
</dbReference>
<accession>A0A8E2I5V0</accession>